<organism evidence="3">
    <name type="scientific">hydrothermal vent metagenome</name>
    <dbReference type="NCBI Taxonomy" id="652676"/>
    <lineage>
        <taxon>unclassified sequences</taxon>
        <taxon>metagenomes</taxon>
        <taxon>ecological metagenomes</taxon>
    </lineage>
</organism>
<dbReference type="AlphaFoldDB" id="A0A3B0TF84"/>
<dbReference type="Pfam" id="PF00795">
    <property type="entry name" value="CN_hydrolase"/>
    <property type="match status" value="1"/>
</dbReference>
<accession>A0A3B0TF84</accession>
<dbReference type="EMBL" id="UOEM01000102">
    <property type="protein sequence ID" value="VAW17215.1"/>
    <property type="molecule type" value="Genomic_DNA"/>
</dbReference>
<evidence type="ECO:0000313" key="3">
    <source>
        <dbReference type="EMBL" id="VAW17215.1"/>
    </source>
</evidence>
<dbReference type="PANTHER" id="PTHR23088:SF27">
    <property type="entry name" value="DEAMINATED GLUTATHIONE AMIDASE"/>
    <property type="match status" value="1"/>
</dbReference>
<dbReference type="PANTHER" id="PTHR23088">
    <property type="entry name" value="NITRILASE-RELATED"/>
    <property type="match status" value="1"/>
</dbReference>
<keyword evidence="1 3" id="KW-0378">Hydrolase</keyword>
<evidence type="ECO:0000256" key="1">
    <source>
        <dbReference type="ARBA" id="ARBA00022801"/>
    </source>
</evidence>
<dbReference type="InterPro" id="IPR045254">
    <property type="entry name" value="Nit1/2_C-N_Hydrolase"/>
</dbReference>
<evidence type="ECO:0000259" key="2">
    <source>
        <dbReference type="PROSITE" id="PS50263"/>
    </source>
</evidence>
<name>A0A3B0TF84_9ZZZZ</name>
<feature type="domain" description="CN hydrolase" evidence="2">
    <location>
        <begin position="1"/>
        <end position="253"/>
    </location>
</feature>
<dbReference type="Gene3D" id="3.60.110.10">
    <property type="entry name" value="Carbon-nitrogen hydrolase"/>
    <property type="match status" value="1"/>
</dbReference>
<proteinExistence type="predicted"/>
<dbReference type="PROSITE" id="PS50263">
    <property type="entry name" value="CN_HYDROLASE"/>
    <property type="match status" value="1"/>
</dbReference>
<protein>
    <submittedName>
        <fullName evidence="3">FIG003879: Predicted amidohydrolase</fullName>
    </submittedName>
</protein>
<dbReference type="InterPro" id="IPR003010">
    <property type="entry name" value="C-N_Hydrolase"/>
</dbReference>
<dbReference type="SUPFAM" id="SSF56317">
    <property type="entry name" value="Carbon-nitrogen hydrolase"/>
    <property type="match status" value="1"/>
</dbReference>
<reference evidence="3" key="1">
    <citation type="submission" date="2018-06" db="EMBL/GenBank/DDBJ databases">
        <authorList>
            <person name="Zhirakovskaya E."/>
        </authorList>
    </citation>
    <scope>NUCLEOTIDE SEQUENCE</scope>
</reference>
<dbReference type="InterPro" id="IPR036526">
    <property type="entry name" value="C-N_Hydrolase_sf"/>
</dbReference>
<sequence length="271" mass="29862">MRVTVVQTNPGTDKAANLAEARRIVGEAVSADRPDLVVLPEMLAFMGGSIEDRRRTAEEIPGGEVYRALAGIARDNGVFLHGGSFYEAAPGTELIYNTTVVFGRTGAEVARYRKIHLFDVDTPGGESYRESDVVGRGGEVVTYDCEGVKVGCTICYDIRFAELYRQLADAGSRIIAVPAAFTLQTGKDHWEVLLRARAIETQTYIVAASQTGSFEQPEGVRRTWGHSMIVDPWGHILAQARDGVGWATARLDFDYQDKIRRNLPVHEHHVL</sequence>
<dbReference type="GO" id="GO:0016811">
    <property type="term" value="F:hydrolase activity, acting on carbon-nitrogen (but not peptide) bonds, in linear amides"/>
    <property type="evidence" value="ECO:0007669"/>
    <property type="project" value="InterPro"/>
</dbReference>
<gene>
    <name evidence="3" type="ORF">MNBD_ALPHA09-1247</name>
</gene>
<dbReference type="CDD" id="cd07572">
    <property type="entry name" value="nit"/>
    <property type="match status" value="1"/>
</dbReference>